<dbReference type="InterPro" id="IPR051916">
    <property type="entry name" value="GPI-anchor_lipid_remodeler"/>
</dbReference>
<dbReference type="GO" id="GO:0016020">
    <property type="term" value="C:membrane"/>
    <property type="evidence" value="ECO:0007669"/>
    <property type="project" value="GOC"/>
</dbReference>
<dbReference type="EMBL" id="DXBN01000016">
    <property type="protein sequence ID" value="HIZ52436.1"/>
    <property type="molecule type" value="Genomic_DNA"/>
</dbReference>
<gene>
    <name evidence="3" type="ORF">IAA20_00640</name>
</gene>
<dbReference type="InterPro" id="IPR036691">
    <property type="entry name" value="Endo/exonu/phosph_ase_sf"/>
</dbReference>
<comment type="caution">
    <text evidence="3">The sequence shown here is derived from an EMBL/GenBank/DDBJ whole genome shotgun (WGS) entry which is preliminary data.</text>
</comment>
<evidence type="ECO:0000313" key="3">
    <source>
        <dbReference type="EMBL" id="HIZ52436.1"/>
    </source>
</evidence>
<evidence type="ECO:0000256" key="1">
    <source>
        <dbReference type="SAM" id="Phobius"/>
    </source>
</evidence>
<reference evidence="3" key="2">
    <citation type="submission" date="2021-04" db="EMBL/GenBank/DDBJ databases">
        <authorList>
            <person name="Gilroy R."/>
        </authorList>
    </citation>
    <scope>NUCLEOTIDE SEQUENCE</scope>
    <source>
        <strain evidence="3">CHK172-16539</strain>
    </source>
</reference>
<dbReference type="PANTHER" id="PTHR14859:SF1">
    <property type="entry name" value="PGAP2-INTERACTING PROTEIN"/>
    <property type="match status" value="1"/>
</dbReference>
<protein>
    <submittedName>
        <fullName evidence="3">Hydrolase</fullName>
    </submittedName>
</protein>
<name>A0A9D2JGD7_9ENTE</name>
<feature type="domain" description="Endonuclease/exonuclease/phosphatase" evidence="2">
    <location>
        <begin position="88"/>
        <end position="272"/>
    </location>
</feature>
<evidence type="ECO:0000259" key="2">
    <source>
        <dbReference type="Pfam" id="PF03372"/>
    </source>
</evidence>
<organism evidence="3 4">
    <name type="scientific">Candidatus Enterococcus avicola</name>
    <dbReference type="NCBI Taxonomy" id="2838561"/>
    <lineage>
        <taxon>Bacteria</taxon>
        <taxon>Bacillati</taxon>
        <taxon>Bacillota</taxon>
        <taxon>Bacilli</taxon>
        <taxon>Lactobacillales</taxon>
        <taxon>Enterococcaceae</taxon>
        <taxon>Enterococcus</taxon>
    </lineage>
</organism>
<dbReference type="GO" id="GO:0016787">
    <property type="term" value="F:hydrolase activity"/>
    <property type="evidence" value="ECO:0007669"/>
    <property type="project" value="UniProtKB-KW"/>
</dbReference>
<keyword evidence="1" id="KW-0812">Transmembrane</keyword>
<dbReference type="GO" id="GO:0006506">
    <property type="term" value="P:GPI anchor biosynthetic process"/>
    <property type="evidence" value="ECO:0007669"/>
    <property type="project" value="TreeGrafter"/>
</dbReference>
<dbReference type="PANTHER" id="PTHR14859">
    <property type="entry name" value="CALCOFLUOR WHITE HYPERSENSITIVE PROTEIN PRECURSOR"/>
    <property type="match status" value="1"/>
</dbReference>
<keyword evidence="3" id="KW-0378">Hydrolase</keyword>
<dbReference type="AlphaFoldDB" id="A0A9D2JGD7"/>
<keyword evidence="1" id="KW-1133">Transmembrane helix</keyword>
<dbReference type="SUPFAM" id="SSF56219">
    <property type="entry name" value="DNase I-like"/>
    <property type="match status" value="1"/>
</dbReference>
<dbReference type="Proteomes" id="UP000824063">
    <property type="component" value="Unassembled WGS sequence"/>
</dbReference>
<accession>A0A9D2JGD7</accession>
<evidence type="ECO:0000313" key="4">
    <source>
        <dbReference type="Proteomes" id="UP000824063"/>
    </source>
</evidence>
<feature type="transmembrane region" description="Helical" evidence="1">
    <location>
        <begin position="7"/>
        <end position="28"/>
    </location>
</feature>
<dbReference type="Gene3D" id="3.60.10.10">
    <property type="entry name" value="Endonuclease/exonuclease/phosphatase"/>
    <property type="match status" value="1"/>
</dbReference>
<reference evidence="3" key="1">
    <citation type="journal article" date="2021" name="PeerJ">
        <title>Extensive microbial diversity within the chicken gut microbiome revealed by metagenomics and culture.</title>
        <authorList>
            <person name="Gilroy R."/>
            <person name="Ravi A."/>
            <person name="Getino M."/>
            <person name="Pursley I."/>
            <person name="Horton D.L."/>
            <person name="Alikhan N.F."/>
            <person name="Baker D."/>
            <person name="Gharbi K."/>
            <person name="Hall N."/>
            <person name="Watson M."/>
            <person name="Adriaenssens E.M."/>
            <person name="Foster-Nyarko E."/>
            <person name="Jarju S."/>
            <person name="Secka A."/>
            <person name="Antonio M."/>
            <person name="Oren A."/>
            <person name="Chaudhuri R.R."/>
            <person name="La Ragione R."/>
            <person name="Hildebrand F."/>
            <person name="Pallen M.J."/>
        </authorList>
    </citation>
    <scope>NUCLEOTIDE SEQUENCE</scope>
    <source>
        <strain evidence="3">CHK172-16539</strain>
    </source>
</reference>
<dbReference type="Pfam" id="PF03372">
    <property type="entry name" value="Exo_endo_phos"/>
    <property type="match status" value="1"/>
</dbReference>
<keyword evidence="1" id="KW-0472">Membrane</keyword>
<sequence length="358" mass="40539">MKLLFSYLKWFILVFALILGGYLAYLFLDYQRLEDNLELLPNNHANNSQQTEQKNYKITTFNIGYAAYPTDYSFFMDDGKYSRAFSQEDVEKNLTAIENHLLELNSDAIFLQEVDIKAHRSYKINQVERLTQNLPEYASVFGQNYDSSYLFYPFTKPIGKSKSGILTLSKSNFEKATRYALPIETNFNKFFDLDRSFTVSQTTFGGHPVSLINIHSSAFTKDKSILEDQIKKLASKMAEEKAAGRSVIVGGDFNHDLLGNSPEVFDTERKVETWTHPFPEELLPPGFSIAKGDVAKAKIPSVRASNKPYVKGENFVSLIDGFIVSDDIIVDSVNVSDLEFANSDHNPVTLTFHFDKGA</sequence>
<dbReference type="InterPro" id="IPR005135">
    <property type="entry name" value="Endo/exonuclease/phosphatase"/>
</dbReference>
<proteinExistence type="predicted"/>